<dbReference type="FunFam" id="3.40.50.300:FF:002448">
    <property type="entry name" value="Dynein heavy chain family protein"/>
    <property type="match status" value="1"/>
</dbReference>
<evidence type="ECO:0000313" key="8">
    <source>
        <dbReference type="EMBL" id="EAY07547.1"/>
    </source>
</evidence>
<feature type="domain" description="Dynein heavy chain ATP-binding dynein motor region" evidence="7">
    <location>
        <begin position="2936"/>
        <end position="3056"/>
    </location>
</feature>
<dbReference type="eggNOG" id="KOG3595">
    <property type="taxonomic scope" value="Eukaryota"/>
</dbReference>
<dbReference type="GO" id="GO:0051959">
    <property type="term" value="F:dynein light intermediate chain binding"/>
    <property type="evidence" value="ECO:0000318"/>
    <property type="project" value="GO_Central"/>
</dbReference>
<evidence type="ECO:0000259" key="3">
    <source>
        <dbReference type="Pfam" id="PF03028"/>
    </source>
</evidence>
<dbReference type="Gene3D" id="1.20.140.100">
    <property type="entry name" value="Dynein heavy chain, N-terminal domain 2"/>
    <property type="match status" value="1"/>
</dbReference>
<dbReference type="GO" id="GO:0030286">
    <property type="term" value="C:dynein complex"/>
    <property type="evidence" value="ECO:0000318"/>
    <property type="project" value="GO_Central"/>
</dbReference>
<dbReference type="GO" id="GO:0060294">
    <property type="term" value="P:cilium movement involved in cell motility"/>
    <property type="evidence" value="ECO:0000318"/>
    <property type="project" value="GO_Central"/>
</dbReference>
<dbReference type="Pfam" id="PF12774">
    <property type="entry name" value="AAA_6"/>
    <property type="match status" value="1"/>
</dbReference>
<evidence type="ECO:0000256" key="1">
    <source>
        <dbReference type="ARBA" id="ARBA00023054"/>
    </source>
</evidence>
<feature type="domain" description="Dynein heavy chain AAA module D4" evidence="6">
    <location>
        <begin position="2308"/>
        <end position="2461"/>
    </location>
</feature>
<dbReference type="STRING" id="5722.A2EIE2"/>
<dbReference type="GO" id="GO:0008569">
    <property type="term" value="F:minus-end-directed microtubule motor activity"/>
    <property type="evidence" value="ECO:0000318"/>
    <property type="project" value="GO_Central"/>
</dbReference>
<dbReference type="InterPro" id="IPR013602">
    <property type="entry name" value="Dynein_heavy_linker"/>
</dbReference>
<dbReference type="Gene3D" id="1.10.287.2620">
    <property type="match status" value="1"/>
</dbReference>
<dbReference type="InterPro" id="IPR024317">
    <property type="entry name" value="Dynein_heavy_chain_D4_dom"/>
</dbReference>
<organism evidence="8 9">
    <name type="scientific">Trichomonas vaginalis (strain ATCC PRA-98 / G3)</name>
    <dbReference type="NCBI Taxonomy" id="412133"/>
    <lineage>
        <taxon>Eukaryota</taxon>
        <taxon>Metamonada</taxon>
        <taxon>Parabasalia</taxon>
        <taxon>Trichomonadida</taxon>
        <taxon>Trichomonadidae</taxon>
        <taxon>Trichomonas</taxon>
    </lineage>
</organism>
<accession>A2EIE2</accession>
<dbReference type="VEuPathDB" id="TrichDB:TVAG_211860"/>
<dbReference type="Gene3D" id="1.10.8.720">
    <property type="entry name" value="Region D6 of dynein motor"/>
    <property type="match status" value="1"/>
</dbReference>
<dbReference type="FunFam" id="1.20.920.20:FF:000011">
    <property type="entry name" value="Dynein heavy chain domain 1"/>
    <property type="match status" value="1"/>
</dbReference>
<dbReference type="Gene3D" id="1.20.58.1120">
    <property type="match status" value="1"/>
</dbReference>
<dbReference type="SMR" id="A2EIE2"/>
<dbReference type="Gene3D" id="3.20.180.20">
    <property type="entry name" value="Dynein heavy chain, N-terminal domain 2"/>
    <property type="match status" value="1"/>
</dbReference>
<dbReference type="PANTHER" id="PTHR10676">
    <property type="entry name" value="DYNEIN HEAVY CHAIN FAMILY PROTEIN"/>
    <property type="match status" value="1"/>
</dbReference>
<feature type="coiled-coil region" evidence="2">
    <location>
        <begin position="2620"/>
        <end position="2654"/>
    </location>
</feature>
<feature type="domain" description="Dynein heavy chain region D6 P-loop" evidence="3">
    <location>
        <begin position="3338"/>
        <end position="3450"/>
    </location>
</feature>
<name>A2EIE2_TRIV3</name>
<dbReference type="InterPro" id="IPR042222">
    <property type="entry name" value="Dynein_2_N"/>
</dbReference>
<feature type="domain" description="Dynein heavy chain hydrolytic ATP-binding dynein motor region" evidence="5">
    <location>
        <begin position="1317"/>
        <end position="1660"/>
    </location>
</feature>
<dbReference type="InterPro" id="IPR004273">
    <property type="entry name" value="Dynein_heavy_D6_P-loop"/>
</dbReference>
<dbReference type="InterPro" id="IPR042228">
    <property type="entry name" value="Dynein_linker_3"/>
</dbReference>
<dbReference type="InterPro" id="IPR035699">
    <property type="entry name" value="AAA_6"/>
</dbReference>
<evidence type="ECO:0000259" key="5">
    <source>
        <dbReference type="Pfam" id="PF12774"/>
    </source>
</evidence>
<dbReference type="InterPro" id="IPR042219">
    <property type="entry name" value="AAA_lid_11_sf"/>
</dbReference>
<protein>
    <submittedName>
        <fullName evidence="8">Dynein heavy chain family protein</fullName>
    </submittedName>
</protein>
<dbReference type="GO" id="GO:0045505">
    <property type="term" value="F:dynein intermediate chain binding"/>
    <property type="evidence" value="ECO:0000318"/>
    <property type="project" value="GO_Central"/>
</dbReference>
<proteinExistence type="predicted"/>
<dbReference type="Pfam" id="PF12781">
    <property type="entry name" value="AAA_9"/>
    <property type="match status" value="1"/>
</dbReference>
<evidence type="ECO:0000259" key="6">
    <source>
        <dbReference type="Pfam" id="PF12780"/>
    </source>
</evidence>
<dbReference type="SUPFAM" id="SSF52540">
    <property type="entry name" value="P-loop containing nucleoside triphosphate hydrolases"/>
    <property type="match status" value="2"/>
</dbReference>
<reference evidence="8" key="2">
    <citation type="journal article" date="2007" name="Science">
        <title>Draft genome sequence of the sexually transmitted pathogen Trichomonas vaginalis.</title>
        <authorList>
            <person name="Carlton J.M."/>
            <person name="Hirt R.P."/>
            <person name="Silva J.C."/>
            <person name="Delcher A.L."/>
            <person name="Schatz M."/>
            <person name="Zhao Q."/>
            <person name="Wortman J.R."/>
            <person name="Bidwell S.L."/>
            <person name="Alsmark U.C.M."/>
            <person name="Besteiro S."/>
            <person name="Sicheritz-Ponten T."/>
            <person name="Noel C.J."/>
            <person name="Dacks J.B."/>
            <person name="Foster P.G."/>
            <person name="Simillion C."/>
            <person name="Van de Peer Y."/>
            <person name="Miranda-Saavedra D."/>
            <person name="Barton G.J."/>
            <person name="Westrop G.D."/>
            <person name="Mueller S."/>
            <person name="Dessi D."/>
            <person name="Fiori P.L."/>
            <person name="Ren Q."/>
            <person name="Paulsen I."/>
            <person name="Zhang H."/>
            <person name="Bastida-Corcuera F.D."/>
            <person name="Simoes-Barbosa A."/>
            <person name="Brown M.T."/>
            <person name="Hayes R.D."/>
            <person name="Mukherjee M."/>
            <person name="Okumura C.Y."/>
            <person name="Schneider R."/>
            <person name="Smith A.J."/>
            <person name="Vanacova S."/>
            <person name="Villalvazo M."/>
            <person name="Haas B.J."/>
            <person name="Pertea M."/>
            <person name="Feldblyum T.V."/>
            <person name="Utterback T.R."/>
            <person name="Shu C.L."/>
            <person name="Osoegawa K."/>
            <person name="de Jong P.J."/>
            <person name="Hrdy I."/>
            <person name="Horvathova L."/>
            <person name="Zubacova Z."/>
            <person name="Dolezal P."/>
            <person name="Malik S.B."/>
            <person name="Logsdon J.M. Jr."/>
            <person name="Henze K."/>
            <person name="Gupta A."/>
            <person name="Wang C.C."/>
            <person name="Dunne R.L."/>
            <person name="Upcroft J.A."/>
            <person name="Upcroft P."/>
            <person name="White O."/>
            <person name="Salzberg S.L."/>
            <person name="Tang P."/>
            <person name="Chiu C.-H."/>
            <person name="Lee Y.-S."/>
            <person name="Embley T.M."/>
            <person name="Coombs G.H."/>
            <person name="Mottram J.C."/>
            <person name="Tachezy J."/>
            <person name="Fraser-Liggett C.M."/>
            <person name="Johnson P.J."/>
        </authorList>
    </citation>
    <scope>NUCLEOTIDE SEQUENCE [LARGE SCALE GENOMIC DNA]</scope>
    <source>
        <strain evidence="8">G3</strain>
    </source>
</reference>
<dbReference type="VEuPathDB" id="TrichDB:TVAGG3_0048730"/>
<dbReference type="Pfam" id="PF12780">
    <property type="entry name" value="AAA_8"/>
    <property type="match status" value="1"/>
</dbReference>
<dbReference type="InParanoid" id="A2EIE2"/>
<dbReference type="Proteomes" id="UP000001542">
    <property type="component" value="Unassembled WGS sequence"/>
</dbReference>
<evidence type="ECO:0000313" key="9">
    <source>
        <dbReference type="Proteomes" id="UP000001542"/>
    </source>
</evidence>
<dbReference type="OrthoDB" id="5593012at2759"/>
<sequence>MQVEKYDYAAPAVNESRSIIEGTNPKLRAYMNSKKFTRPKTSKEIKKPIMVYEQEQHPFVNQSFIIKRPFTPSRAAPPLTRTSIETGDREEAEVAFTEDPLAYFSKHKDGSGHKFIYLNYSKDPSDPQYSPYDLEITTYADLKDNYCIMSADGIQIVGSDGTTFSQSLHQWASEKSHFISLRKLKFFSMYYIWKPFTLWKVYIMKMRYQVFTKAIATKPIVLNTGFAQTTMKILEIFVDQHKKLYLDEVIKRFLLIFRAQSQFIIPNFKSKTEDNFSTLSAFYRNYHQEIVNKFLEFDNKVRDPAKIIVKDSDIKTFKRKNPNLGQLMVLEKEKAEKRVKRTIKVNNQILSYANYLRSLDYMLLEEQAQAILGSWKQAHEVFKTKNCALFQAELIFTDDGQISLEPSLQELLDTISNAFSSAISLVTGFPRLIMAVELRPHIKQSIPNFRELIENGPNLLKILAPYPEINDIEEDCLNIMEKSYKDALVAIQVFKELYSIHKLDETFHIEDYIKSKTNKPAKPLNYQLTDNGNQELDIDFDVEPYMDIKTMRKFAEQFMDYEKRIAKLVPIATGTLFVESRTLKRRLEPIPQAKFNIVFETLKKLLDGKSDRIYTMLSSYQLKLQVQPSTLETYVQLCTTIDKVNKFLGKIQEEIEYTNELYHIFVQYGVHLDASKSSGFSLQQIYSNFTKVLEASATMRRNNRQSFISELIPQATNIEEKIATYIDMASKIPISIELCNIEVLKKTLANIQEKINKLKPKVQKFSLYQDVLNTKTTNFESLGKLIKIMSFVTKLYDCVERWTKVDQSSIRNVFWLVDIDALSNEIIEIENICRDLIYEQPFQTTLLDEITSKLKTISPYLTQLKLLSAHEMLPRHWAKLFEECKLPNIYKTDMRLDELLASGVMDYANKIDEITDIAQREEKVEAEFNGILKGWNAVQLPVVSGQQKVEDNILLTDTSELITKIDDSIISLEAMLSLPFAHGVEEQVSLLLKQLNDCSNILNIWSSFQANWVFLRSLFNNENGKSIPSQLTSQFSNVRRKWSSCVAHIHKDFSLINACSYPNLYQIIYDCNNSLVSILSNLKTYADSKCTFFPRLFLMGTNDIVTLSALNDINSVKFIAARLFMKCSNLICPETGLTRIKIKGIQGNDGHILHFIKHVQVQGQIESWLQHVVESMNQALIENVATSYARVAQLRLSDWIFQYPKHVVMLVLCASFTMEVEYCFSSDNVQKAITTLKDSINNKKVDLINIFEMKTDYFSRGMISMVIIILSNQISILSDMEKTNVPDVLWASYPNYKFSVSEKTFIITYNGKTIPFENEYWGDVRPFIRTQATEKVYNSIFMCECPLLVGSSSTGRKTIVEHAAALLGKIVVDCPALSSLSIYQLRQLLLGTVVTGAWCLFKEVNSFSIPSLNIITDFIQLYMASNALGINSMTYEGFNKGIIPTSKFIFFDEGNTAEIPNVLRNSLFKVALINPDLQAVIEIKLSASGFKFADTCAVKLASTINAISGIMKLNLKTSASLANAMRIIKMSITIKDEMRESTQSFLTASERAFEEFIVAKACYWLYQGIIDEPIHDLLMRLMFDGFRTHDTLEAFSKNIVLPVIDNPAHIDQLIMKRTMAITNGPQELKDYLADKALMLHKILKHNRCVIIYGPIKSGKSLLVRTLLKVYDDLLNGNGIDEKVPTAPQFSPEFIFPTILPYDSTYGYVKNEGTSEEQWIYGYMNQLFNTMNLYNTDKQKLLVFDGILNTKFNEFLIEIASQHTAHTQSLDTVDTSDRSRIIVITESLNNITPSMISCCTLLHMNRLNEFDEGAVCELQFPALVNYNIFPSNYRNEVGPAFEEYIAKTMDHCLKLPDISFNKYIPNPKLYHFVMQNLFPQTICRYIKALLDNDQIELSPNGIKSAFVIAVERFFDGILIDIAMSQLHSWLYGTFGVVVDTNWQRQEVSEEFRKYYPKPLFAVFVPFRKHNHIIDQSDLVYLETKEIHEPRNVVIPTGDTIVNNDTLNFLINNKNDVAIIGESSNTLVKYFSKQRTDLSVYIYNVDINTTSNSLLGTIKIHSELSMRRTTKTKPSVIIIEDIDQGSEQVQELVRYLVYKRLIPLKPSASRSLVKPIDLKQTQFIITAKNIVSISQRLITKFCVIFSKPISRDITFLLAEKIFTRCQVNQPFIKKMIKMFQDFLQDCPEAPFSFRELLNWTYSVCILNVRQSETQTDEIHLIAALYQDLILYLPQYKKSITTNFIKNFKNFNKEHNINIQNHITSVIYTIPDAGVPYSSVEYSTTKQLIDETIDYIAQFNAASYEKVPIFVSTNLVYIMNQIKRVLLFPGGSCVLIGKPGSGRYSLLRIVTNMCKYDIIQINDSAYRPTMKEIINTVVTYHKSFVLYLRSNELEVPENIKSLITFAKTRDFSVFFDEKELQEVYHNASNSCKMVTAKKTTIRDMIVRTLSSNLHIVISRNDKSQDINWQDAVKITLPPVSEDDLLEITTKYILTDNNKVIFGSFGSLFPKFFRSLHSIVLELDPNISPNSYFDLLRTFNDQLIMRYNETISTMNAKTKALNFISTVNDEINRTTRKLDDLRTPLENARLESESSLRSYQYKMDAIQSMDVKFNSQKKVKEDALNELKKQSNLDKEEVQSCQRRILETQKQIDKMTQNDVETIRIGALNPTNAFMRTIEILCMYKGYHFSYEVGGVKLLQEEKLLDILHSPIAYENIDSRITSRAYEVFNDETFTRKDVEDISPPVLLIYDWLFAIVQFSRAQSAYANTYQSYINFQRTYDEFIADLKAQEQSIQHIRQTIDDDKAYLTDASQKFKNLEQAYNLELDRKTKCEYIVNNIDQIVKKWREDIQFVTNVSKTTIIITLLYSFYISYCGQFEMKVRKGLIAKVANEICRFRLTDNIMEPMSIIKDMLMKDVGIDRASKGTSYKMNTSKVHSLVSPRIPLIMDCNGLFIKDLCDSYKSPVNVASLHNSDIGQTIIDNLESGKVLIITDVCELTVTLQKIMSIYIMRNDENVSKSIQINNRTVKWNSGFRLILATNYKAIPAIPAELQCRTTIINCKEELEFTMQQIILSKFIGSYDSMSLKDFSESLVPLTSLRSSEADEESLALTLTDLGEFAKNSGLGFAINHELKEKADQLKTRLNDIESAYNKAIELKEKVNLFSEKYRPMVNYVSIFWKALVYSVESLGESFHIPFNSFIGVLQQVLKHPTVTNDKLTDEITTTLTDLFSKAVVQWISPMLSVKHSYVYMFYVTIFFSIFEGKLTNDSLGILATRIKEVNSRSYNGVVNDLLGDPVSLIISSAESTSIYALLSRTVSSRFGLDFMNSVQPFQPDSVMMQAPGTPCIIITPPGDDPVMPVMNNISTRSRNDMIENLTICSNSNILKRAKKILQVAMSRGNRIMLHCADDSHEVTSFIADTCNIMNATTVNSNFRLIIVASTSSTIPNFVLSMSKRLFYSNEISWRQTMHLMFTSLAATLKYYNTNNSFKKLTYSVSLCLSLLKQRELMFPAAFEDKLDFTDNTFNSFFNRVKSFIDPSLPIPVFILRDILSTNMLATGTSSILDARKIKTLVSRAINQTLIAENFTLSDKEDNPDKNLEIPNEIKVSQIATKINELPSFAPYEGFDMDRSIAHQFRQFALSRWISEGILDIKPFIPLQVASYANMIEIVRKTATSVPEALHDPKTNIAKTAQGAVLRGELLQFNEFIVEVKKTLLSPEINKYIVSFSKREVPADWAQRSGYYREGDHEDFVNFLSEKRKVLGDWLNQRKCTSIDLKYINNASGLLNAFLLDGANSKGIAASAAMLNFDIGGMKVSQNILTITGLTLVGGIWTAEGISTSTAGSAINPFPDINVTVSKKSSSTAKLYQCPLLRTVSSQKRSYPLIDGNSNNIISYIPVKSPSTVHRLVNDGVSLIISPPVYIVPESQ</sequence>
<keyword evidence="1 2" id="KW-0175">Coiled coil</keyword>
<dbReference type="Pfam" id="PF03028">
    <property type="entry name" value="Dynein_heavy"/>
    <property type="match status" value="1"/>
</dbReference>
<dbReference type="InterPro" id="IPR026983">
    <property type="entry name" value="DHC"/>
</dbReference>
<dbReference type="GO" id="GO:0097729">
    <property type="term" value="C:9+2 motile cilium"/>
    <property type="evidence" value="ECO:0000318"/>
    <property type="project" value="GO_Central"/>
</dbReference>
<dbReference type="InterPro" id="IPR027417">
    <property type="entry name" value="P-loop_NTPase"/>
</dbReference>
<dbReference type="Gene3D" id="1.20.920.20">
    <property type="match status" value="1"/>
</dbReference>
<dbReference type="Gene3D" id="3.40.50.300">
    <property type="entry name" value="P-loop containing nucleotide triphosphate hydrolases"/>
    <property type="match status" value="6"/>
</dbReference>
<evidence type="ECO:0000256" key="2">
    <source>
        <dbReference type="SAM" id="Coils"/>
    </source>
</evidence>
<keyword evidence="9" id="KW-1185">Reference proteome</keyword>
<dbReference type="PANTHER" id="PTHR10676:SF396">
    <property type="entry name" value="DYNEIN AXONEMAL HEAVY CHAIN 1"/>
    <property type="match status" value="1"/>
</dbReference>
<dbReference type="FunFam" id="3.20.180.20:FF:000006">
    <property type="entry name" value="Dynein heavy chain family protein"/>
    <property type="match status" value="1"/>
</dbReference>
<dbReference type="InterPro" id="IPR035706">
    <property type="entry name" value="AAA_9"/>
</dbReference>
<dbReference type="GO" id="GO:0005524">
    <property type="term" value="F:ATP binding"/>
    <property type="evidence" value="ECO:0007669"/>
    <property type="project" value="InterPro"/>
</dbReference>
<dbReference type="Pfam" id="PF08393">
    <property type="entry name" value="DHC_N2"/>
    <property type="match status" value="1"/>
</dbReference>
<dbReference type="RefSeq" id="XP_001319770.1">
    <property type="nucleotide sequence ID" value="XM_001319735.1"/>
</dbReference>
<evidence type="ECO:0000259" key="7">
    <source>
        <dbReference type="Pfam" id="PF12781"/>
    </source>
</evidence>
<dbReference type="EMBL" id="DS113397">
    <property type="protein sequence ID" value="EAY07547.1"/>
    <property type="molecule type" value="Genomic_DNA"/>
</dbReference>
<dbReference type="FunFam" id="3.40.50.300:FF:003499">
    <property type="entry name" value="Dynein heavy chain family protein"/>
    <property type="match status" value="1"/>
</dbReference>
<dbReference type="FunFam" id="3.40.50.300:FF:006177">
    <property type="entry name" value="Dynein heavy chain family protein"/>
    <property type="match status" value="1"/>
</dbReference>
<gene>
    <name evidence="8" type="ORF">TVAG_211860</name>
</gene>
<feature type="domain" description="Dynein heavy chain linker" evidence="4">
    <location>
        <begin position="784"/>
        <end position="1185"/>
    </location>
</feature>
<dbReference type="KEGG" id="tva:4765438"/>
<feature type="coiled-coil region" evidence="2">
    <location>
        <begin position="3125"/>
        <end position="3152"/>
    </location>
</feature>
<reference evidence="8" key="1">
    <citation type="submission" date="2006-10" db="EMBL/GenBank/DDBJ databases">
        <authorList>
            <person name="Amadeo P."/>
            <person name="Zhao Q."/>
            <person name="Wortman J."/>
            <person name="Fraser-Liggett C."/>
            <person name="Carlton J."/>
        </authorList>
    </citation>
    <scope>NUCLEOTIDE SEQUENCE</scope>
    <source>
        <strain evidence="8">G3</strain>
    </source>
</reference>
<dbReference type="FunFam" id="1.20.140.100:FF:000008">
    <property type="entry name" value="Dynein heavy chain domain 1"/>
    <property type="match status" value="1"/>
</dbReference>
<evidence type="ECO:0000259" key="4">
    <source>
        <dbReference type="Pfam" id="PF08393"/>
    </source>
</evidence>